<evidence type="ECO:0000256" key="8">
    <source>
        <dbReference type="ARBA" id="ARBA00022741"/>
    </source>
</evidence>
<dbReference type="InterPro" id="IPR058922">
    <property type="entry name" value="WHD_DRP"/>
</dbReference>
<keyword evidence="4" id="KW-0963">Cytoplasm</keyword>
<sequence>MAPTIEFLSKYLIYAKRDGSMELYSSSDEDDEEDIDQTPPLNESKELTLDETEEIDQALSRKEVGLPWNGPTCLAVVWYVMKLDNDVLNNLIKNLDILAHERDELVKKNPEESKHKWEEFISMFVNSFMPKVRKFFIVPKLHEVSDKNNSLKENEILASFMDFLLQILNCEANINLTEEQRYAVLQKELTFLLSLLGDIPFQCTELEEVKNILAEFEILANEAGRFIYSCIFSTFRVKASRFIEEKNSLLKMVEVLNVKIKEHCNKFSELHPFVVSRTYDVIDSIFIVDSLIEDLENLMNNQIHLIINEMKVQIITLYEELTISRSLLKDIRMQQDTVHMDELTESLVKIRNLAYESEYLVNSYVVGNLPIWYLNLRLPVVIPKFELIRTRLQEIKTIYDIKVLDIKKDFSREVPTQAMGTPTTMIIDIVVGFDDEMTKILDDLTGGSEDRQIISIIGMPGLGKTTIARKLYNSRLTLDHFDRNIWCVVSETYQKRKVLIDIWMSLTDKKNKNNFKMDNESLALEIHKSLMGRRYLIVMDDVWCSNVWDDLRRYFPDDGNGSRIVFTSQIRDTTPTNSIVHSLPLLTEDQCWRLLDKKVFPKEACPRQLQGIGKRIAAKCRGLPLAVVVIAGVLANLEKTQSVWEKVETNLDSFMVNDDTNNYSKILELSFKHLPDHLKMCFLYFGAFPEDTPIPVKKLIWLWIAEGFIQREQEKSPELVAEEYLYDLINRSLVLIADRKSDGGIKACSIHDLLRDMCLRKAHEEKIYKSVDDCMSLYEKHHRMFLHSEALVGGRPFGLYHRSFSGHLSHPSSNIPQMKLLKVMNLLPNYDISYRLKRLLMLPNSDSSYELKRVDRLVQLRYLAIDRMPKPLVCNFVNLEFLIIDGGLLNYVPLVILKMVKLRHVKINKYAKFEEDCYICQTTNLRSLSNIFITSDKDNEILRCSPHLHTLKCSNYDGTRFPDLHSLIDLQILNMEYFSYFSGELTNVRFPSTIKKLTLYELGLPWEEMSIIGRLPNLLVLNLQNHAFVGEEWVTRDGEFQELRYLKLLCNDLIKQWITCSEHFPQLQTLFVMGYINLKEIPSEIGDIPTLQKIEVYDSGYEVYKSVVEIEQEQRENGNEELQVINSNERKMEELVRKFQALV</sequence>
<keyword evidence="9" id="KW-0611">Plant defense</keyword>
<evidence type="ECO:0000256" key="6">
    <source>
        <dbReference type="ARBA" id="ARBA00022667"/>
    </source>
</evidence>
<evidence type="ECO:0000259" key="13">
    <source>
        <dbReference type="Pfam" id="PF23559"/>
    </source>
</evidence>
<dbReference type="InterPro" id="IPR044974">
    <property type="entry name" value="Disease_R_plants"/>
</dbReference>
<evidence type="ECO:0000256" key="4">
    <source>
        <dbReference type="ARBA" id="ARBA00022490"/>
    </source>
</evidence>
<feature type="region of interest" description="Disordered" evidence="11">
    <location>
        <begin position="23"/>
        <end position="46"/>
    </location>
</feature>
<dbReference type="Gene3D" id="3.40.50.300">
    <property type="entry name" value="P-loop containing nucleotide triphosphate hydrolases"/>
    <property type="match status" value="1"/>
</dbReference>
<dbReference type="Gene3D" id="3.80.10.10">
    <property type="entry name" value="Ribonuclease Inhibitor"/>
    <property type="match status" value="1"/>
</dbReference>
<dbReference type="SUPFAM" id="SSF52540">
    <property type="entry name" value="P-loop containing nucleoside triphosphate hydrolases"/>
    <property type="match status" value="1"/>
</dbReference>
<evidence type="ECO:0000256" key="7">
    <source>
        <dbReference type="ARBA" id="ARBA00022737"/>
    </source>
</evidence>
<proteinExistence type="inferred from homology"/>
<dbReference type="PANTHER" id="PTHR23155:SF1152">
    <property type="entry name" value="AAA+ ATPASE DOMAIN-CONTAINING PROTEIN"/>
    <property type="match status" value="1"/>
</dbReference>
<keyword evidence="10" id="KW-0067">ATP-binding</keyword>
<dbReference type="Pfam" id="PF00931">
    <property type="entry name" value="NB-ARC"/>
    <property type="match status" value="1"/>
</dbReference>
<feature type="domain" description="NB-ARC" evidence="12">
    <location>
        <begin position="434"/>
        <end position="604"/>
    </location>
</feature>
<evidence type="ECO:0000256" key="2">
    <source>
        <dbReference type="ARBA" id="ARBA00004496"/>
    </source>
</evidence>
<name>A0ABR0CVH6_9LAMI</name>
<keyword evidence="6" id="KW-0381">Hypersensitive response</keyword>
<comment type="function">
    <text evidence="1">Confers resistance to late blight (Phytophthora infestans) races carrying the avirulence gene Avr1. Resistance proteins guard the plant against pathogens that contain an appropriate avirulence protein via an indirect interaction with this avirulence protein. That triggers a defense system including the hypersensitive response, which restricts the pathogen growth.</text>
</comment>
<evidence type="ECO:0000256" key="5">
    <source>
        <dbReference type="ARBA" id="ARBA00022614"/>
    </source>
</evidence>
<evidence type="ECO:0000259" key="12">
    <source>
        <dbReference type="Pfam" id="PF00931"/>
    </source>
</evidence>
<comment type="subcellular location">
    <subcellularLocation>
        <location evidence="2">Cytoplasm</location>
    </subcellularLocation>
</comment>
<dbReference type="InterPro" id="IPR036388">
    <property type="entry name" value="WH-like_DNA-bd_sf"/>
</dbReference>
<keyword evidence="5" id="KW-0433">Leucine-rich repeat</keyword>
<keyword evidence="8" id="KW-0547">Nucleotide-binding</keyword>
<dbReference type="Gene3D" id="1.10.8.430">
    <property type="entry name" value="Helical domain of apoptotic protease-activating factors"/>
    <property type="match status" value="1"/>
</dbReference>
<organism evidence="14 15">
    <name type="scientific">Penstemon davidsonii</name>
    <dbReference type="NCBI Taxonomy" id="160366"/>
    <lineage>
        <taxon>Eukaryota</taxon>
        <taxon>Viridiplantae</taxon>
        <taxon>Streptophyta</taxon>
        <taxon>Embryophyta</taxon>
        <taxon>Tracheophyta</taxon>
        <taxon>Spermatophyta</taxon>
        <taxon>Magnoliopsida</taxon>
        <taxon>eudicotyledons</taxon>
        <taxon>Gunneridae</taxon>
        <taxon>Pentapetalae</taxon>
        <taxon>asterids</taxon>
        <taxon>lamiids</taxon>
        <taxon>Lamiales</taxon>
        <taxon>Plantaginaceae</taxon>
        <taxon>Cheloneae</taxon>
        <taxon>Penstemon</taxon>
    </lineage>
</organism>
<gene>
    <name evidence="14" type="ORF">RD792_011763</name>
</gene>
<dbReference type="SUPFAM" id="SSF52058">
    <property type="entry name" value="L domain-like"/>
    <property type="match status" value="1"/>
</dbReference>
<dbReference type="InterPro" id="IPR027417">
    <property type="entry name" value="P-loop_NTPase"/>
</dbReference>
<dbReference type="PRINTS" id="PR00364">
    <property type="entry name" value="DISEASERSIST"/>
</dbReference>
<evidence type="ECO:0000256" key="9">
    <source>
        <dbReference type="ARBA" id="ARBA00022821"/>
    </source>
</evidence>
<evidence type="ECO:0000256" key="11">
    <source>
        <dbReference type="SAM" id="MobiDB-lite"/>
    </source>
</evidence>
<comment type="similarity">
    <text evidence="3">Belongs to the disease resistance NB-LRR family.</text>
</comment>
<feature type="compositionally biased region" description="Acidic residues" evidence="11">
    <location>
        <begin position="27"/>
        <end position="36"/>
    </location>
</feature>
<protein>
    <recommendedName>
        <fullName evidence="16">NB-ARC domain-containing protein</fullName>
    </recommendedName>
</protein>
<dbReference type="PANTHER" id="PTHR23155">
    <property type="entry name" value="DISEASE RESISTANCE PROTEIN RP"/>
    <property type="match status" value="1"/>
</dbReference>
<dbReference type="Proteomes" id="UP001291926">
    <property type="component" value="Unassembled WGS sequence"/>
</dbReference>
<dbReference type="EMBL" id="JAYDYQ010002685">
    <property type="protein sequence ID" value="KAK4480905.1"/>
    <property type="molecule type" value="Genomic_DNA"/>
</dbReference>
<evidence type="ECO:0008006" key="16">
    <source>
        <dbReference type="Google" id="ProtNLM"/>
    </source>
</evidence>
<dbReference type="InterPro" id="IPR032675">
    <property type="entry name" value="LRR_dom_sf"/>
</dbReference>
<evidence type="ECO:0000256" key="10">
    <source>
        <dbReference type="ARBA" id="ARBA00022840"/>
    </source>
</evidence>
<keyword evidence="7" id="KW-0677">Repeat</keyword>
<dbReference type="InterPro" id="IPR002182">
    <property type="entry name" value="NB-ARC"/>
</dbReference>
<dbReference type="InterPro" id="IPR042197">
    <property type="entry name" value="Apaf_helical"/>
</dbReference>
<comment type="caution">
    <text evidence="14">The sequence shown here is derived from an EMBL/GenBank/DDBJ whole genome shotgun (WGS) entry which is preliminary data.</text>
</comment>
<reference evidence="14 15" key="1">
    <citation type="journal article" date="2023" name="bioRxiv">
        <title>Genome report: Whole genome sequence and annotation of Penstemon davidsonii.</title>
        <authorList>
            <person name="Ostevik K.L."/>
            <person name="Alabady M."/>
            <person name="Zhang M."/>
            <person name="Rausher M.D."/>
        </authorList>
    </citation>
    <scope>NUCLEOTIDE SEQUENCE [LARGE SCALE GENOMIC DNA]</scope>
    <source>
        <strain evidence="14">DNT005</strain>
        <tissue evidence="14">Whole leaf</tissue>
    </source>
</reference>
<evidence type="ECO:0000313" key="15">
    <source>
        <dbReference type="Proteomes" id="UP001291926"/>
    </source>
</evidence>
<accession>A0ABR0CVH6</accession>
<feature type="domain" description="Disease resistance protein winged helix" evidence="13">
    <location>
        <begin position="688"/>
        <end position="757"/>
    </location>
</feature>
<dbReference type="Pfam" id="PF23559">
    <property type="entry name" value="WHD_DRP"/>
    <property type="match status" value="1"/>
</dbReference>
<evidence type="ECO:0000256" key="1">
    <source>
        <dbReference type="ARBA" id="ARBA00002074"/>
    </source>
</evidence>
<dbReference type="Gene3D" id="1.10.10.10">
    <property type="entry name" value="Winged helix-like DNA-binding domain superfamily/Winged helix DNA-binding domain"/>
    <property type="match status" value="1"/>
</dbReference>
<evidence type="ECO:0000313" key="14">
    <source>
        <dbReference type="EMBL" id="KAK4480905.1"/>
    </source>
</evidence>
<keyword evidence="15" id="KW-1185">Reference proteome</keyword>
<evidence type="ECO:0000256" key="3">
    <source>
        <dbReference type="ARBA" id="ARBA00008894"/>
    </source>
</evidence>